<dbReference type="GO" id="GO:1902604">
    <property type="term" value="P:p-aminobenzoyl-glutamate transmembrane transport"/>
    <property type="evidence" value="ECO:0007669"/>
    <property type="project" value="InterPro"/>
</dbReference>
<keyword evidence="1" id="KW-1133">Transmembrane helix</keyword>
<feature type="transmembrane region" description="Helical" evidence="1">
    <location>
        <begin position="172"/>
        <end position="192"/>
    </location>
</feature>
<protein>
    <submittedName>
        <fullName evidence="2">p-aminobenzoyl-glutamate transport protein</fullName>
    </submittedName>
</protein>
<feature type="transmembrane region" description="Helical" evidence="1">
    <location>
        <begin position="310"/>
        <end position="329"/>
    </location>
</feature>
<feature type="transmembrane region" description="Helical" evidence="1">
    <location>
        <begin position="84"/>
        <end position="112"/>
    </location>
</feature>
<dbReference type="AlphaFoldDB" id="A0A5B9QCT5"/>
<proteinExistence type="predicted"/>
<name>A0A5B9QCT5_9BACT</name>
<keyword evidence="1" id="KW-0472">Membrane</keyword>
<evidence type="ECO:0000256" key="1">
    <source>
        <dbReference type="SAM" id="Phobius"/>
    </source>
</evidence>
<feature type="transmembrane region" description="Helical" evidence="1">
    <location>
        <begin position="132"/>
        <end position="160"/>
    </location>
</feature>
<feature type="transmembrane region" description="Helical" evidence="1">
    <location>
        <begin position="222"/>
        <end position="244"/>
    </location>
</feature>
<gene>
    <name evidence="2" type="primary">abgT_1</name>
    <name evidence="2" type="ORF">Pr1d_27240</name>
</gene>
<dbReference type="OrthoDB" id="3314392at2"/>
<organism evidence="2 3">
    <name type="scientific">Bythopirellula goksoeyrii</name>
    <dbReference type="NCBI Taxonomy" id="1400387"/>
    <lineage>
        <taxon>Bacteria</taxon>
        <taxon>Pseudomonadati</taxon>
        <taxon>Planctomycetota</taxon>
        <taxon>Planctomycetia</taxon>
        <taxon>Pirellulales</taxon>
        <taxon>Lacipirellulaceae</taxon>
        <taxon>Bythopirellula</taxon>
    </lineage>
</organism>
<dbReference type="Pfam" id="PF03806">
    <property type="entry name" value="ABG_transport"/>
    <property type="match status" value="1"/>
</dbReference>
<feature type="transmembrane region" description="Helical" evidence="1">
    <location>
        <begin position="480"/>
        <end position="505"/>
    </location>
</feature>
<dbReference type="KEGG" id="bgok:Pr1d_27240"/>
<accession>A0A5B9QCT5</accession>
<feature type="transmembrane region" description="Helical" evidence="1">
    <location>
        <begin position="30"/>
        <end position="50"/>
    </location>
</feature>
<dbReference type="RefSeq" id="WP_148073940.1">
    <property type="nucleotide sequence ID" value="NZ_CP042913.1"/>
</dbReference>
<sequence length="511" mass="54750">MAKTQAEPRGLFQRILDAIEWGGNKVPHPAVLFLTLILLVTLLSVLFQWMGVSVSYQRINPETHEIEQATTSIRSLLSADGIRFIFTSVVSNFINFGPVGIIMVAMIGVGLAERSGLIGALIRKIVMVAPPQSMTAILVTLGVLSSIASDAGYLVLIPLGAVAFHSLGRHPLAGLAAAFAGVAAAFGANFLVKPIDGILAEMTNDSIHIVDPSRSIDLTANFYFGIASSLLLIVVCTFISSWIVEPRLGKYEGDSPSPDSQALSSEESRGLQYAFWSLLGFVVVILLLTLPSSAPLRNPETGTIIGDSPFMNSLVFLIMLVFLVTGIAYGMGAKTIQSADSAFDAITKTFADLAGLLFLFFVIGQFVAYFTYTNLGTVLAVKLADGLGEANLGSTALLLAFLFIGLVMSIPVPNILPKWAILAPVFVPLFLKLGIDPDVVLAAYRVSDSPPNVINPLLPHFALVVGFARRWQHDAGVGTVVAMMLPYAAATAVTWVLLFFVWYWLNLPFGT</sequence>
<evidence type="ECO:0000313" key="2">
    <source>
        <dbReference type="EMBL" id="QEG35425.1"/>
    </source>
</evidence>
<keyword evidence="1" id="KW-0812">Transmembrane</keyword>
<keyword evidence="3" id="KW-1185">Reference proteome</keyword>
<reference evidence="2 3" key="1">
    <citation type="submission" date="2019-08" db="EMBL/GenBank/DDBJ databases">
        <title>Deep-cultivation of Planctomycetes and their phenomic and genomic characterization uncovers novel biology.</title>
        <authorList>
            <person name="Wiegand S."/>
            <person name="Jogler M."/>
            <person name="Boedeker C."/>
            <person name="Pinto D."/>
            <person name="Vollmers J."/>
            <person name="Rivas-Marin E."/>
            <person name="Kohn T."/>
            <person name="Peeters S.H."/>
            <person name="Heuer A."/>
            <person name="Rast P."/>
            <person name="Oberbeckmann S."/>
            <person name="Bunk B."/>
            <person name="Jeske O."/>
            <person name="Meyerdierks A."/>
            <person name="Storesund J.E."/>
            <person name="Kallscheuer N."/>
            <person name="Luecker S."/>
            <person name="Lage O.M."/>
            <person name="Pohl T."/>
            <person name="Merkel B.J."/>
            <person name="Hornburger P."/>
            <person name="Mueller R.-W."/>
            <person name="Bruemmer F."/>
            <person name="Labrenz M."/>
            <person name="Spormann A.M."/>
            <person name="Op den Camp H."/>
            <person name="Overmann J."/>
            <person name="Amann R."/>
            <person name="Jetten M.S.M."/>
            <person name="Mascher T."/>
            <person name="Medema M.H."/>
            <person name="Devos D.P."/>
            <person name="Kaster A.-K."/>
            <person name="Ovreas L."/>
            <person name="Rohde M."/>
            <person name="Galperin M.Y."/>
            <person name="Jogler C."/>
        </authorList>
    </citation>
    <scope>NUCLEOTIDE SEQUENCE [LARGE SCALE GENOMIC DNA]</scope>
    <source>
        <strain evidence="2 3">Pr1d</strain>
    </source>
</reference>
<dbReference type="EMBL" id="CP042913">
    <property type="protein sequence ID" value="QEG35425.1"/>
    <property type="molecule type" value="Genomic_DNA"/>
</dbReference>
<feature type="transmembrane region" description="Helical" evidence="1">
    <location>
        <begin position="273"/>
        <end position="290"/>
    </location>
</feature>
<feature type="transmembrane region" description="Helical" evidence="1">
    <location>
        <begin position="350"/>
        <end position="372"/>
    </location>
</feature>
<feature type="transmembrane region" description="Helical" evidence="1">
    <location>
        <begin position="392"/>
        <end position="412"/>
    </location>
</feature>
<evidence type="ECO:0000313" key="3">
    <source>
        <dbReference type="Proteomes" id="UP000323917"/>
    </source>
</evidence>
<feature type="transmembrane region" description="Helical" evidence="1">
    <location>
        <begin position="419"/>
        <end position="435"/>
    </location>
</feature>
<dbReference type="PANTHER" id="PTHR30282">
    <property type="entry name" value="P-AMINOBENZOYL GLUTAMATE TRANSPORTER"/>
    <property type="match status" value="1"/>
</dbReference>
<dbReference type="PANTHER" id="PTHR30282:SF0">
    <property type="entry name" value="P-AMINOBENZOYL-GLUTAMATE TRANSPORT PROTEIN"/>
    <property type="match status" value="1"/>
</dbReference>
<dbReference type="Proteomes" id="UP000323917">
    <property type="component" value="Chromosome"/>
</dbReference>
<dbReference type="InterPro" id="IPR004697">
    <property type="entry name" value="AbgT"/>
</dbReference>
<dbReference type="GO" id="GO:0015558">
    <property type="term" value="F:secondary active p-aminobenzoyl-glutamate transmembrane transporter activity"/>
    <property type="evidence" value="ECO:0007669"/>
    <property type="project" value="InterPro"/>
</dbReference>